<protein>
    <submittedName>
        <fullName evidence="12">Competence type IV pilus major pilin ComGC</fullName>
    </submittedName>
    <submittedName>
        <fullName evidence="11">Prepilin-type N-terminal cleavage/methylation domain-containing protein</fullName>
    </submittedName>
</protein>
<dbReference type="AlphaFoldDB" id="A0A5N1ICH3"/>
<evidence type="ECO:0000313" key="13">
    <source>
        <dbReference type="Proteomes" id="UP000327236"/>
    </source>
</evidence>
<dbReference type="RefSeq" id="WP_006584941.1">
    <property type="nucleotide sequence ID" value="NZ_CATOUV010000001.1"/>
</dbReference>
<comment type="similarity">
    <text evidence="9">Belongs to the ComGC family.</text>
</comment>
<evidence type="ECO:0000256" key="4">
    <source>
        <dbReference type="ARBA" id="ARBA00022481"/>
    </source>
</evidence>
<evidence type="ECO:0000256" key="5">
    <source>
        <dbReference type="ARBA" id="ARBA00022692"/>
    </source>
</evidence>
<keyword evidence="8" id="KW-0178">Competence</keyword>
<evidence type="ECO:0000256" key="8">
    <source>
        <dbReference type="ARBA" id="ARBA00023287"/>
    </source>
</evidence>
<organism evidence="11 13">
    <name type="scientific">Lactobacillus jensenii</name>
    <dbReference type="NCBI Taxonomy" id="109790"/>
    <lineage>
        <taxon>Bacteria</taxon>
        <taxon>Bacillati</taxon>
        <taxon>Bacillota</taxon>
        <taxon>Bacilli</taxon>
        <taxon>Lactobacillales</taxon>
        <taxon>Lactobacillaceae</taxon>
        <taxon>Lactobacillus</taxon>
    </lineage>
</organism>
<dbReference type="GeneID" id="31742767"/>
<dbReference type="NCBIfam" id="NF041013">
    <property type="entry name" value="T4P_ComGE"/>
    <property type="match status" value="1"/>
</dbReference>
<dbReference type="InterPro" id="IPR053468">
    <property type="entry name" value="ComGE-like"/>
</dbReference>
<evidence type="ECO:0000313" key="14">
    <source>
        <dbReference type="Proteomes" id="UP001385848"/>
    </source>
</evidence>
<dbReference type="EMBL" id="VYWW01000012">
    <property type="protein sequence ID" value="KAA9323058.1"/>
    <property type="molecule type" value="Genomic_DNA"/>
</dbReference>
<keyword evidence="4" id="KW-0488">Methylation</keyword>
<dbReference type="NCBIfam" id="NF040999">
    <property type="entry name" value="pilin_ComGC"/>
    <property type="match status" value="1"/>
</dbReference>
<dbReference type="KEGG" id="lje:BUE77_03485"/>
<gene>
    <name evidence="12" type="primary">comGC</name>
    <name evidence="12" type="ORF">AAC431_03815</name>
    <name evidence="11" type="ORF">F6H94_03890</name>
</gene>
<evidence type="ECO:0000256" key="2">
    <source>
        <dbReference type="ARBA" id="ARBA00004241"/>
    </source>
</evidence>
<dbReference type="PROSITE" id="PS00409">
    <property type="entry name" value="PROKAR_NTER_METHYL"/>
    <property type="match status" value="1"/>
</dbReference>
<dbReference type="InterPro" id="IPR012902">
    <property type="entry name" value="N_methyl_site"/>
</dbReference>
<keyword evidence="3" id="KW-1003">Cell membrane</keyword>
<evidence type="ECO:0000256" key="9">
    <source>
        <dbReference type="ARBA" id="ARBA00043982"/>
    </source>
</evidence>
<accession>A0A5N1ICH3</accession>
<reference evidence="12 14" key="2">
    <citation type="submission" date="2024-04" db="EMBL/GenBank/DDBJ databases">
        <title>Three lactobacilli isolated from voided urine samples from females with type 2 diabetes.</title>
        <authorList>
            <person name="Kula A."/>
            <person name="Stegman N."/>
            <person name="Putonti C."/>
        </authorList>
    </citation>
    <scope>NUCLEOTIDE SEQUENCE [LARGE SCALE GENOMIC DNA]</scope>
    <source>
        <strain evidence="12 14">1855</strain>
    </source>
</reference>
<dbReference type="EMBL" id="JBBVUL010000005">
    <property type="protein sequence ID" value="MEL0565051.1"/>
    <property type="molecule type" value="Genomic_DNA"/>
</dbReference>
<feature type="transmembrane region" description="Helical" evidence="10">
    <location>
        <begin position="20"/>
        <end position="40"/>
    </location>
</feature>
<dbReference type="InterPro" id="IPR045584">
    <property type="entry name" value="Pilin-like"/>
</dbReference>
<comment type="subcellular location">
    <subcellularLocation>
        <location evidence="1">Cell membrane</location>
        <topology evidence="1">Single-pass membrane protein</topology>
    </subcellularLocation>
    <subcellularLocation>
        <location evidence="2">Cell surface</location>
    </subcellularLocation>
</comment>
<sequence>MMKKFKDLVKKLKMQTVKGFTLIEMVIVVAIIAILLILVVPNLTNQKSNAEAKTDEAFQTTLQSQVTLAEEDGKKITSWDQLLEAKYISEKQAKKAQEKFVITNGEVVKK</sequence>
<evidence type="ECO:0000256" key="10">
    <source>
        <dbReference type="SAM" id="Phobius"/>
    </source>
</evidence>
<name>A0A5N1ICH3_LACJE</name>
<dbReference type="OrthoDB" id="2327388at2"/>
<evidence type="ECO:0000256" key="6">
    <source>
        <dbReference type="ARBA" id="ARBA00022989"/>
    </source>
</evidence>
<dbReference type="PIRSF" id="PIRSF029928">
    <property type="entry name" value="Late_competence_ComGC"/>
    <property type="match status" value="1"/>
</dbReference>
<keyword evidence="6 10" id="KW-1133">Transmembrane helix</keyword>
<proteinExistence type="inferred from homology"/>
<dbReference type="Proteomes" id="UP001385848">
    <property type="component" value="Unassembled WGS sequence"/>
</dbReference>
<dbReference type="Pfam" id="PF07963">
    <property type="entry name" value="N_methyl"/>
    <property type="match status" value="1"/>
</dbReference>
<evidence type="ECO:0000256" key="1">
    <source>
        <dbReference type="ARBA" id="ARBA00004162"/>
    </source>
</evidence>
<evidence type="ECO:0000313" key="11">
    <source>
        <dbReference type="EMBL" id="KAA9323058.1"/>
    </source>
</evidence>
<reference evidence="11 13" key="1">
    <citation type="submission" date="2019-09" db="EMBL/GenBank/DDBJ databases">
        <title>Draft genome sequence assemblies of isolates from the urinary tract.</title>
        <authorList>
            <person name="Mores C.R."/>
            <person name="Putonti C."/>
            <person name="Wolfe A.J."/>
        </authorList>
    </citation>
    <scope>NUCLEOTIDE SEQUENCE [LARGE SCALE GENOMIC DNA]</scope>
    <source>
        <strain evidence="11 13">UMB246</strain>
    </source>
</reference>
<keyword evidence="5 10" id="KW-0812">Transmembrane</keyword>
<evidence type="ECO:0000256" key="7">
    <source>
        <dbReference type="ARBA" id="ARBA00023136"/>
    </source>
</evidence>
<dbReference type="InterPro" id="IPR016940">
    <property type="entry name" value="ComGC"/>
</dbReference>
<dbReference type="GO" id="GO:0009986">
    <property type="term" value="C:cell surface"/>
    <property type="evidence" value="ECO:0007669"/>
    <property type="project" value="UniProtKB-SubCell"/>
</dbReference>
<comment type="caution">
    <text evidence="11">The sequence shown here is derived from an EMBL/GenBank/DDBJ whole genome shotgun (WGS) entry which is preliminary data.</text>
</comment>
<keyword evidence="14" id="KW-1185">Reference proteome</keyword>
<dbReference type="NCBIfam" id="TIGR02532">
    <property type="entry name" value="IV_pilin_GFxxxE"/>
    <property type="match status" value="1"/>
</dbReference>
<evidence type="ECO:0000313" key="12">
    <source>
        <dbReference type="EMBL" id="MEL0565051.1"/>
    </source>
</evidence>
<dbReference type="SUPFAM" id="SSF54523">
    <property type="entry name" value="Pili subunits"/>
    <property type="match status" value="1"/>
</dbReference>
<evidence type="ECO:0000256" key="3">
    <source>
        <dbReference type="ARBA" id="ARBA00022475"/>
    </source>
</evidence>
<dbReference type="Proteomes" id="UP000327236">
    <property type="component" value="Unassembled WGS sequence"/>
</dbReference>
<dbReference type="Gene3D" id="3.30.700.10">
    <property type="entry name" value="Glycoprotein, Type 4 Pilin"/>
    <property type="match status" value="1"/>
</dbReference>
<dbReference type="GO" id="GO:0005886">
    <property type="term" value="C:plasma membrane"/>
    <property type="evidence" value="ECO:0007669"/>
    <property type="project" value="UniProtKB-SubCell"/>
</dbReference>
<keyword evidence="7 10" id="KW-0472">Membrane</keyword>
<dbReference type="GO" id="GO:0030420">
    <property type="term" value="P:establishment of competence for transformation"/>
    <property type="evidence" value="ECO:0007669"/>
    <property type="project" value="UniProtKB-KW"/>
</dbReference>